<gene>
    <name evidence="1" type="ORF">CYLTODRAFT_398688</name>
</gene>
<dbReference type="AlphaFoldDB" id="A0A0D7B7G7"/>
<keyword evidence="2" id="KW-1185">Reference proteome</keyword>
<sequence length="484" mass="55344">MPNLKPKSSLSTLLRNIHARKQRKRSPFSGDWTMDAADLPPEIWILVLRFATLSNPNPVDTTHTVSFLDPPHSFQLRLAAYHASMRQKQRLALVCRQWHTWTCEFMYEYVWISRSQHAAKLARTLSSSSLHGQWIRRVHVESQSAFDKCNPADLRTILDHAPSLEIYNDHRSIRLSLMSINKPSVKDDEEKKCKPDDLFNFLPNKLRKLSWTTYECMPSFAVLEHLTFLELHFHVPVDAMNARPALPNQPLSLPHLQSLQTSLNAKDFSLLASWDLPALRNLSLQSTDISCSSPSFTDFFVAHGNNIIQLELGHSSSSILDQHYITPVAGGSARPIDLAALLPNLLEFICSANAEWNWENPDWLAPHELLPAHPTVRLIGIRGIVLGDEGDRHSQFVLLEQMRGLLRPEAFPSLRYVRDMGCGLYESAHRAHQRKSSDLWMADAETIRFWKTVWKGCHARGVYLEDWEGVNVTANDWRRLGFEV</sequence>
<reference evidence="1 2" key="1">
    <citation type="journal article" date="2015" name="Fungal Genet. Biol.">
        <title>Evolution of novel wood decay mechanisms in Agaricales revealed by the genome sequences of Fistulina hepatica and Cylindrobasidium torrendii.</title>
        <authorList>
            <person name="Floudas D."/>
            <person name="Held B.W."/>
            <person name="Riley R."/>
            <person name="Nagy L.G."/>
            <person name="Koehler G."/>
            <person name="Ransdell A.S."/>
            <person name="Younus H."/>
            <person name="Chow J."/>
            <person name="Chiniquy J."/>
            <person name="Lipzen A."/>
            <person name="Tritt A."/>
            <person name="Sun H."/>
            <person name="Haridas S."/>
            <person name="LaButti K."/>
            <person name="Ohm R.A."/>
            <person name="Kues U."/>
            <person name="Blanchette R.A."/>
            <person name="Grigoriev I.V."/>
            <person name="Minto R.E."/>
            <person name="Hibbett D.S."/>
        </authorList>
    </citation>
    <scope>NUCLEOTIDE SEQUENCE [LARGE SCALE GENOMIC DNA]</scope>
    <source>
        <strain evidence="1 2">FP15055 ss-10</strain>
    </source>
</reference>
<dbReference type="EMBL" id="KN880553">
    <property type="protein sequence ID" value="KIY66488.1"/>
    <property type="molecule type" value="Genomic_DNA"/>
</dbReference>
<dbReference type="OrthoDB" id="3258324at2759"/>
<dbReference type="STRING" id="1314674.A0A0D7B7G7"/>
<name>A0A0D7B7G7_9AGAR</name>
<organism evidence="1 2">
    <name type="scientific">Cylindrobasidium torrendii FP15055 ss-10</name>
    <dbReference type="NCBI Taxonomy" id="1314674"/>
    <lineage>
        <taxon>Eukaryota</taxon>
        <taxon>Fungi</taxon>
        <taxon>Dikarya</taxon>
        <taxon>Basidiomycota</taxon>
        <taxon>Agaricomycotina</taxon>
        <taxon>Agaricomycetes</taxon>
        <taxon>Agaricomycetidae</taxon>
        <taxon>Agaricales</taxon>
        <taxon>Marasmiineae</taxon>
        <taxon>Physalacriaceae</taxon>
        <taxon>Cylindrobasidium</taxon>
    </lineage>
</organism>
<evidence type="ECO:0008006" key="3">
    <source>
        <dbReference type="Google" id="ProtNLM"/>
    </source>
</evidence>
<evidence type="ECO:0000313" key="2">
    <source>
        <dbReference type="Proteomes" id="UP000054007"/>
    </source>
</evidence>
<proteinExistence type="predicted"/>
<protein>
    <recommendedName>
        <fullName evidence="3">F-box domain-containing protein</fullName>
    </recommendedName>
</protein>
<accession>A0A0D7B7G7</accession>
<evidence type="ECO:0000313" key="1">
    <source>
        <dbReference type="EMBL" id="KIY66488.1"/>
    </source>
</evidence>
<dbReference type="Proteomes" id="UP000054007">
    <property type="component" value="Unassembled WGS sequence"/>
</dbReference>